<protein>
    <submittedName>
        <fullName evidence="5">PAT1 domain-containing protein</fullName>
    </submittedName>
</protein>
<accession>A0A3P7YKX2</accession>
<dbReference type="PANTHER" id="PTHR21551">
    <property type="entry name" value="TOPOISOMERASE II-ASSOCIATED PROTEIN PAT1"/>
    <property type="match status" value="1"/>
</dbReference>
<evidence type="ECO:0000313" key="3">
    <source>
        <dbReference type="EMBL" id="VDO72937.1"/>
    </source>
</evidence>
<dbReference type="GO" id="GO:0033962">
    <property type="term" value="P:P-body assembly"/>
    <property type="evidence" value="ECO:0007669"/>
    <property type="project" value="TreeGrafter"/>
</dbReference>
<name>A0A3P7YKX2_HELPZ</name>
<dbReference type="Proteomes" id="UP000050761">
    <property type="component" value="Unassembled WGS sequence"/>
</dbReference>
<dbReference type="PANTHER" id="PTHR21551:SF0">
    <property type="entry name" value="PROTEIN ASSOCIATED WITH TOPO II RELATED-1, ISOFORM A"/>
    <property type="match status" value="1"/>
</dbReference>
<keyword evidence="2" id="KW-0963">Cytoplasm</keyword>
<evidence type="ECO:0000313" key="5">
    <source>
        <dbReference type="WBParaSite" id="HPBE_0000760101-mRNA-1"/>
    </source>
</evidence>
<evidence type="ECO:0000256" key="1">
    <source>
        <dbReference type="ARBA" id="ARBA00004201"/>
    </source>
</evidence>
<reference evidence="3 4" key="1">
    <citation type="submission" date="2018-11" db="EMBL/GenBank/DDBJ databases">
        <authorList>
            <consortium name="Pathogen Informatics"/>
        </authorList>
    </citation>
    <scope>NUCLEOTIDE SEQUENCE [LARGE SCALE GENOMIC DNA]</scope>
</reference>
<keyword evidence="4" id="KW-1185">Reference proteome</keyword>
<dbReference type="GO" id="GO:0000932">
    <property type="term" value="C:P-body"/>
    <property type="evidence" value="ECO:0007669"/>
    <property type="project" value="UniProtKB-SubCell"/>
</dbReference>
<proteinExistence type="predicted"/>
<sequence length="881" mass="97819">MIRLLAPAVPRREVPPTSPLTIPFVSGFKANLHADRSPNFEIPGIFGYFLYFYWITTHPRRLGAIPDDEEISSDGVAEEIDAVNDETFGDDVQVPLDSELEDYAAQTASLRLDDGAPWDTPGCSKAPAPDASNVPLPDFDVFGTSSFSSFGSETMAKLDSLWSERSHNLYELWDEQKTNTRSAASNQLSLNQEECTAGQAKSPSSYSFLGPTSQCLINSMSGNSVAQQHSAALPAMPLGGSTLEDLERQHLQRSANVYKNSAPVSMPPPAVTAADLERRFLEEAAAAHPPTASRMMPSCSSPQVPPLPAAHSHIPLRMPPSGPPGFVGVPPMHMPPILPPLHPMMMPFVPFWLENMAGRAPCLPPGCPPVPPLLRMFFDTVKDPRIVMDMIRASQPAMIPPPFPMPPHGFDRRNQWQRKAPGMPSGRTIEDLAFDQFAGYMSCKEREWLVKIQILQCQGTGNPYEDDYYYTHWRDKQIAKGWKPAENSPQDVSPDKARENERRLRRINGSRSYIDSSRESKEMVPLNVKFAGSLGLPSKSSTSNPRHLISVTHSLDNTEEDAVQRAGKQRKLRTLLLRIESALSLLIECQDRRLRIRSQGQNSDALLAEISQRLDVIFQDLMTEELVKILQIGKGRSVVARAIAVGAPRDVARVVLSLFSVMGSCPKKCLDDIGSDVIPSMFHGLMNLSREQLTALSSALDIGSLKEGIASKNIFCRHAFITLLYTCAKRKAIAQSVVKWLCGPSDTTDLVSDWSSLSKWRELLPGVQDSDVQMFAEWLLLLCDNTHYSSLAKLQPNLTDMADAVRGFWQQIVATKRLYLNPHEHFGRANICRAALASYVGIYFLFKWNQKRKANNLRALQASERVNVLNDALARTGHQMK</sequence>
<dbReference type="OrthoDB" id="74835at2759"/>
<dbReference type="GO" id="GO:0003723">
    <property type="term" value="F:RNA binding"/>
    <property type="evidence" value="ECO:0007669"/>
    <property type="project" value="TreeGrafter"/>
</dbReference>
<organism evidence="3">
    <name type="scientific">Heligmosomoides polygyrus</name>
    <name type="common">Parasitic roundworm</name>
    <dbReference type="NCBI Taxonomy" id="6339"/>
    <lineage>
        <taxon>Eukaryota</taxon>
        <taxon>Metazoa</taxon>
        <taxon>Ecdysozoa</taxon>
        <taxon>Nematoda</taxon>
        <taxon>Chromadorea</taxon>
        <taxon>Rhabditida</taxon>
        <taxon>Rhabditina</taxon>
        <taxon>Rhabditomorpha</taxon>
        <taxon>Strongyloidea</taxon>
        <taxon>Heligmosomidae</taxon>
        <taxon>Heligmosomoides</taxon>
    </lineage>
</organism>
<dbReference type="AlphaFoldDB" id="A0A3P7YKX2"/>
<comment type="subcellular location">
    <subcellularLocation>
        <location evidence="1">Cytoplasm</location>
        <location evidence="1">P-body</location>
    </subcellularLocation>
</comment>
<dbReference type="EMBL" id="UZAH01025931">
    <property type="protein sequence ID" value="VDO72937.1"/>
    <property type="molecule type" value="Genomic_DNA"/>
</dbReference>
<evidence type="ECO:0000313" key="4">
    <source>
        <dbReference type="Proteomes" id="UP000050761"/>
    </source>
</evidence>
<evidence type="ECO:0000256" key="2">
    <source>
        <dbReference type="ARBA" id="ARBA00022490"/>
    </source>
</evidence>
<dbReference type="WBParaSite" id="HPBE_0000760101-mRNA-1">
    <property type="protein sequence ID" value="HPBE_0000760101-mRNA-1"/>
    <property type="gene ID" value="HPBE_0000760101"/>
</dbReference>
<dbReference type="InterPro" id="IPR039900">
    <property type="entry name" value="Pat1-like"/>
</dbReference>
<gene>
    <name evidence="3" type="ORF">HPBE_LOCUS7602</name>
</gene>
<reference evidence="5" key="2">
    <citation type="submission" date="2019-09" db="UniProtKB">
        <authorList>
            <consortium name="WormBaseParasite"/>
        </authorList>
    </citation>
    <scope>IDENTIFICATION</scope>
</reference>
<dbReference type="GO" id="GO:0000290">
    <property type="term" value="P:deadenylation-dependent decapping of nuclear-transcribed mRNA"/>
    <property type="evidence" value="ECO:0007669"/>
    <property type="project" value="InterPro"/>
</dbReference>